<gene>
    <name evidence="8" type="ORF">SAMN05216167_109100</name>
</gene>
<reference evidence="8 9" key="1">
    <citation type="submission" date="2016-10" db="EMBL/GenBank/DDBJ databases">
        <authorList>
            <person name="de Groot N.N."/>
        </authorList>
    </citation>
    <scope>NUCLEOTIDE SEQUENCE [LARGE SCALE GENOMIC DNA]</scope>
    <source>
        <strain evidence="8 9">DSM 26130</strain>
    </source>
</reference>
<comment type="subcellular location">
    <subcellularLocation>
        <location evidence="1">Periplasm</location>
    </subcellularLocation>
</comment>
<feature type="domain" description="AlgX/AlgJ SGNH hydrolase-like" evidence="7">
    <location>
        <begin position="93"/>
        <end position="317"/>
    </location>
</feature>
<evidence type="ECO:0000256" key="2">
    <source>
        <dbReference type="ARBA" id="ARBA00005182"/>
    </source>
</evidence>
<sequence>MNTARFKLAAFAFALLIFLPTFDQILGLSSRFSSTENRQLSGMPPVNFPHVRSFARQFDKYYKENFGWRNALFYAYSRWKFNVLGESPLPEKVVVGKKGWFYLGNSYNNVVDQHRGLLPLSPDSARIIANHIVSRQQELAKQGIRLYVFIAPDSHTIYPENLPDHLQVSPEPSRLDRLKKAMNQTPVPFIDIRDTLWTAKRDHVVYYQTDTHWNDYGTLIGCASLINRIRRDQPTMPPITLADFRIEKQRGIGGDLTTMLTLQDEMKDPIFYLITPVANRAGKQTALIKDPKLDFPSTRFVGSGSDSLLFIGDSFSHSMMQYLPGYFKKSYFIRASKLDLNLIRTERPNIVVMETVERNISKLATF</sequence>
<keyword evidence="5" id="KW-0574">Periplasm</keyword>
<keyword evidence="8" id="KW-0378">Hydrolase</keyword>
<dbReference type="GO" id="GO:0042597">
    <property type="term" value="C:periplasmic space"/>
    <property type="evidence" value="ECO:0007669"/>
    <property type="project" value="UniProtKB-SubCell"/>
</dbReference>
<evidence type="ECO:0000256" key="1">
    <source>
        <dbReference type="ARBA" id="ARBA00004418"/>
    </source>
</evidence>
<comment type="pathway">
    <text evidence="2">Glycan biosynthesis; alginate biosynthesis.</text>
</comment>
<dbReference type="Pfam" id="PF16822">
    <property type="entry name" value="ALGX"/>
    <property type="match status" value="1"/>
</dbReference>
<evidence type="ECO:0000256" key="5">
    <source>
        <dbReference type="ARBA" id="ARBA00022764"/>
    </source>
</evidence>
<dbReference type="Proteomes" id="UP000198598">
    <property type="component" value="Unassembled WGS sequence"/>
</dbReference>
<dbReference type="RefSeq" id="WP_093829956.1">
    <property type="nucleotide sequence ID" value="NZ_FOLQ01000009.1"/>
</dbReference>
<evidence type="ECO:0000256" key="3">
    <source>
        <dbReference type="ARBA" id="ARBA00022679"/>
    </source>
</evidence>
<keyword evidence="4" id="KW-0732">Signal</keyword>
<evidence type="ECO:0000259" key="7">
    <source>
        <dbReference type="Pfam" id="PF16822"/>
    </source>
</evidence>
<dbReference type="STRING" id="662367.SAMN05216167_109100"/>
<dbReference type="EMBL" id="FOLQ01000009">
    <property type="protein sequence ID" value="SFD99629.1"/>
    <property type="molecule type" value="Genomic_DNA"/>
</dbReference>
<accession>A0A1I1WX43</accession>
<organism evidence="8 9">
    <name type="scientific">Spirosoma endophyticum</name>
    <dbReference type="NCBI Taxonomy" id="662367"/>
    <lineage>
        <taxon>Bacteria</taxon>
        <taxon>Pseudomonadati</taxon>
        <taxon>Bacteroidota</taxon>
        <taxon>Cytophagia</taxon>
        <taxon>Cytophagales</taxon>
        <taxon>Cytophagaceae</taxon>
        <taxon>Spirosoma</taxon>
    </lineage>
</organism>
<evidence type="ECO:0000313" key="8">
    <source>
        <dbReference type="EMBL" id="SFD99629.1"/>
    </source>
</evidence>
<keyword evidence="3 8" id="KW-0808">Transferase</keyword>
<dbReference type="UniPathway" id="UPA00286"/>
<name>A0A1I1WX43_9BACT</name>
<dbReference type="OrthoDB" id="175771at2"/>
<evidence type="ECO:0000256" key="6">
    <source>
        <dbReference type="ARBA" id="ARBA00022841"/>
    </source>
</evidence>
<keyword evidence="9" id="KW-1185">Reference proteome</keyword>
<keyword evidence="6" id="KW-0016">Alginate biosynthesis</keyword>
<dbReference type="GO" id="GO:0016787">
    <property type="term" value="F:hydrolase activity"/>
    <property type="evidence" value="ECO:0007669"/>
    <property type="project" value="UniProtKB-KW"/>
</dbReference>
<dbReference type="GO" id="GO:0042121">
    <property type="term" value="P:alginic acid biosynthetic process"/>
    <property type="evidence" value="ECO:0007669"/>
    <property type="project" value="UniProtKB-UniPathway"/>
</dbReference>
<evidence type="ECO:0000313" key="9">
    <source>
        <dbReference type="Proteomes" id="UP000198598"/>
    </source>
</evidence>
<dbReference type="InterPro" id="IPR031811">
    <property type="entry name" value="ALGX/ALGJ_SGNH-like"/>
</dbReference>
<dbReference type="AlphaFoldDB" id="A0A1I1WX43"/>
<dbReference type="GO" id="GO:0016740">
    <property type="term" value="F:transferase activity"/>
    <property type="evidence" value="ECO:0007669"/>
    <property type="project" value="UniProtKB-KW"/>
</dbReference>
<proteinExistence type="predicted"/>
<evidence type="ECO:0000256" key="4">
    <source>
        <dbReference type="ARBA" id="ARBA00022729"/>
    </source>
</evidence>
<protein>
    <submittedName>
        <fullName evidence="8">SGNH hydrolase-like domain-containing protein, acetyltransferase AlgX</fullName>
    </submittedName>
</protein>